<gene>
    <name evidence="1" type="ORF">FWK35_00030727</name>
</gene>
<keyword evidence="2" id="KW-1185">Reference proteome</keyword>
<evidence type="ECO:0000313" key="1">
    <source>
        <dbReference type="EMBL" id="KAF0753855.1"/>
    </source>
</evidence>
<dbReference type="AlphaFoldDB" id="A0A6G0YDZ3"/>
<comment type="caution">
    <text evidence="1">The sequence shown here is derived from an EMBL/GenBank/DDBJ whole genome shotgun (WGS) entry which is preliminary data.</text>
</comment>
<sequence length="60" mass="6880">MTLLCEDVKYQKLWCADNLNSFYNKGKFAKKTIKAQGIVVKYIDTIDPKGSCNCDFKLNL</sequence>
<dbReference type="EMBL" id="VUJU01004598">
    <property type="protein sequence ID" value="KAF0753855.1"/>
    <property type="molecule type" value="Genomic_DNA"/>
</dbReference>
<name>A0A6G0YDZ3_APHCR</name>
<dbReference type="Proteomes" id="UP000478052">
    <property type="component" value="Unassembled WGS sequence"/>
</dbReference>
<evidence type="ECO:0000313" key="2">
    <source>
        <dbReference type="Proteomes" id="UP000478052"/>
    </source>
</evidence>
<organism evidence="1 2">
    <name type="scientific">Aphis craccivora</name>
    <name type="common">Cowpea aphid</name>
    <dbReference type="NCBI Taxonomy" id="307492"/>
    <lineage>
        <taxon>Eukaryota</taxon>
        <taxon>Metazoa</taxon>
        <taxon>Ecdysozoa</taxon>
        <taxon>Arthropoda</taxon>
        <taxon>Hexapoda</taxon>
        <taxon>Insecta</taxon>
        <taxon>Pterygota</taxon>
        <taxon>Neoptera</taxon>
        <taxon>Paraneoptera</taxon>
        <taxon>Hemiptera</taxon>
        <taxon>Sternorrhyncha</taxon>
        <taxon>Aphidomorpha</taxon>
        <taxon>Aphidoidea</taxon>
        <taxon>Aphididae</taxon>
        <taxon>Aphidini</taxon>
        <taxon>Aphis</taxon>
        <taxon>Aphis</taxon>
    </lineage>
</organism>
<proteinExistence type="predicted"/>
<protein>
    <submittedName>
        <fullName evidence="1">Uncharacterized protein</fullName>
    </submittedName>
</protein>
<reference evidence="1 2" key="1">
    <citation type="submission" date="2019-08" db="EMBL/GenBank/DDBJ databases">
        <title>Whole genome of Aphis craccivora.</title>
        <authorList>
            <person name="Voronova N.V."/>
            <person name="Shulinski R.S."/>
            <person name="Bandarenka Y.V."/>
            <person name="Zhorov D.G."/>
            <person name="Warner D."/>
        </authorList>
    </citation>
    <scope>NUCLEOTIDE SEQUENCE [LARGE SCALE GENOMIC DNA]</scope>
    <source>
        <strain evidence="1">180601</strain>
        <tissue evidence="1">Whole Body</tissue>
    </source>
</reference>
<accession>A0A6G0YDZ3</accession>